<evidence type="ECO:0000256" key="2">
    <source>
        <dbReference type="ARBA" id="ARBA00005062"/>
    </source>
</evidence>
<gene>
    <name evidence="16" type="ORF">EV215_0011</name>
</gene>
<evidence type="ECO:0000256" key="13">
    <source>
        <dbReference type="RuleBase" id="RU004171"/>
    </source>
</evidence>
<evidence type="ECO:0000256" key="7">
    <source>
        <dbReference type="ARBA" id="ARBA00022697"/>
    </source>
</evidence>
<dbReference type="Proteomes" id="UP000294678">
    <property type="component" value="Unassembled WGS sequence"/>
</dbReference>
<evidence type="ECO:0000259" key="14">
    <source>
        <dbReference type="Pfam" id="PF00742"/>
    </source>
</evidence>
<dbReference type="PANTHER" id="PTHR43331:SF1">
    <property type="entry name" value="HOMOSERINE DEHYDROGENASE"/>
    <property type="match status" value="1"/>
</dbReference>
<dbReference type="EMBL" id="SOBG01000001">
    <property type="protein sequence ID" value="TDT72224.1"/>
    <property type="molecule type" value="Genomic_DNA"/>
</dbReference>
<name>A0AA46DZX8_9FUSO</name>
<dbReference type="PROSITE" id="PS01042">
    <property type="entry name" value="HOMOSER_DHGENASE"/>
    <property type="match status" value="1"/>
</dbReference>
<evidence type="ECO:0000256" key="11">
    <source>
        <dbReference type="PIRSR" id="PIRSR000098-2"/>
    </source>
</evidence>
<keyword evidence="6 12" id="KW-0028">Amino-acid biosynthesis</keyword>
<dbReference type="Pfam" id="PF00742">
    <property type="entry name" value="Homoserine_dh"/>
    <property type="match status" value="1"/>
</dbReference>
<comment type="similarity">
    <text evidence="3 13">Belongs to the homoserine dehydrogenase family.</text>
</comment>
<dbReference type="GO" id="GO:0009086">
    <property type="term" value="P:methionine biosynthetic process"/>
    <property type="evidence" value="ECO:0007669"/>
    <property type="project" value="UniProtKB-KW"/>
</dbReference>
<evidence type="ECO:0000259" key="15">
    <source>
        <dbReference type="Pfam" id="PF03447"/>
    </source>
</evidence>
<evidence type="ECO:0000256" key="6">
    <source>
        <dbReference type="ARBA" id="ARBA00022605"/>
    </source>
</evidence>
<evidence type="ECO:0000256" key="4">
    <source>
        <dbReference type="ARBA" id="ARBA00013213"/>
    </source>
</evidence>
<dbReference type="SUPFAM" id="SSF55347">
    <property type="entry name" value="Glyceraldehyde-3-phosphate dehydrogenase-like, C-terminal domain"/>
    <property type="match status" value="1"/>
</dbReference>
<sequence>MKIALLGYGTVGSGVYDLVIKNREKIRNKYNEDIEVIQILDRNIDRFKDLAHYNVFVDSIDKIINGKADIVIEMLGGVNPAYDFVKKSLLSKKHVITSNKDLIAEHGEELRKIARESGVRIAYEASVGGGIPVLKPLKESLVGNDILSIQAIINGTTNFILSKMYNENMEYSKVLKIAQDMGFAEADPTSDVKGYDAARKITILTDLGLDFKINWKDIYCEGIDNIDAQDIINAKNLNSKIKLIAFSKAVDNKLYIAVRPVVVKADSTLGKIDNEFNGVMITGDSVGEVLFYGKGAGKYPTASAVFGDIVDIIINKNESKIVLSKENYEFTYKYPFKSDWLVRVDSDDINKVTGKIFDIFSSNRVEITSFLSSGEIALKVSDINEYELEENLLKLKETGYLKAVKYFLIDNA</sequence>
<dbReference type="Gene3D" id="3.30.360.10">
    <property type="entry name" value="Dihydrodipicolinate Reductase, domain 2"/>
    <property type="match status" value="1"/>
</dbReference>
<dbReference type="GO" id="GO:0009088">
    <property type="term" value="P:threonine biosynthetic process"/>
    <property type="evidence" value="ECO:0007669"/>
    <property type="project" value="UniProtKB-KW"/>
</dbReference>
<feature type="binding site" evidence="11">
    <location>
        <begin position="6"/>
        <end position="13"/>
    </location>
    <ligand>
        <name>NADP(+)</name>
        <dbReference type="ChEBI" id="CHEBI:58349"/>
    </ligand>
</feature>
<dbReference type="InterPro" id="IPR019811">
    <property type="entry name" value="HDH_CS"/>
</dbReference>
<dbReference type="GO" id="GO:0050661">
    <property type="term" value="F:NADP binding"/>
    <property type="evidence" value="ECO:0007669"/>
    <property type="project" value="InterPro"/>
</dbReference>
<comment type="catalytic activity">
    <reaction evidence="12">
        <text>L-homoserine + NADP(+) = L-aspartate 4-semialdehyde + NADPH + H(+)</text>
        <dbReference type="Rhea" id="RHEA:15761"/>
        <dbReference type="ChEBI" id="CHEBI:15378"/>
        <dbReference type="ChEBI" id="CHEBI:57476"/>
        <dbReference type="ChEBI" id="CHEBI:57783"/>
        <dbReference type="ChEBI" id="CHEBI:58349"/>
        <dbReference type="ChEBI" id="CHEBI:537519"/>
        <dbReference type="EC" id="1.1.1.3"/>
    </reaction>
</comment>
<evidence type="ECO:0000313" key="17">
    <source>
        <dbReference type="Proteomes" id="UP000294678"/>
    </source>
</evidence>
<proteinExistence type="inferred from homology"/>
<feature type="binding site" evidence="11">
    <location>
        <position position="100"/>
    </location>
    <ligand>
        <name>NADPH</name>
        <dbReference type="ChEBI" id="CHEBI:57783"/>
    </ligand>
</feature>
<evidence type="ECO:0000256" key="8">
    <source>
        <dbReference type="ARBA" id="ARBA00023002"/>
    </source>
</evidence>
<dbReference type="Gene3D" id="3.30.70.260">
    <property type="match status" value="1"/>
</dbReference>
<dbReference type="PIRSF" id="PIRSF000098">
    <property type="entry name" value="Homoser_dehydrog"/>
    <property type="match status" value="1"/>
</dbReference>
<evidence type="ECO:0000256" key="5">
    <source>
        <dbReference type="ARBA" id="ARBA00013376"/>
    </source>
</evidence>
<comment type="pathway">
    <text evidence="1 12">Amino-acid biosynthesis; L-threonine biosynthesis; L-threonine from L-aspartate: step 3/5.</text>
</comment>
<evidence type="ECO:0000256" key="3">
    <source>
        <dbReference type="ARBA" id="ARBA00006753"/>
    </source>
</evidence>
<dbReference type="EC" id="1.1.1.3" evidence="4 12"/>
<comment type="pathway">
    <text evidence="2 12">Amino-acid biosynthesis; L-methionine biosynthesis via de novo pathway; L-homoserine from L-aspartate: step 3/3.</text>
</comment>
<comment type="caution">
    <text evidence="16">The sequence shown here is derived from an EMBL/GenBank/DDBJ whole genome shotgun (WGS) entry which is preliminary data.</text>
</comment>
<evidence type="ECO:0000256" key="9">
    <source>
        <dbReference type="ARBA" id="ARBA00023167"/>
    </source>
</evidence>
<dbReference type="Pfam" id="PF03447">
    <property type="entry name" value="NAD_binding_3"/>
    <property type="match status" value="1"/>
</dbReference>
<dbReference type="NCBIfam" id="NF004976">
    <property type="entry name" value="PRK06349.1"/>
    <property type="match status" value="1"/>
</dbReference>
<dbReference type="RefSeq" id="WP_134111756.1">
    <property type="nucleotide sequence ID" value="NZ_SOBG01000001.1"/>
</dbReference>
<evidence type="ECO:0000313" key="16">
    <source>
        <dbReference type="EMBL" id="TDT72224.1"/>
    </source>
</evidence>
<evidence type="ECO:0000256" key="10">
    <source>
        <dbReference type="PIRSR" id="PIRSR000098-1"/>
    </source>
</evidence>
<keyword evidence="17" id="KW-1185">Reference proteome</keyword>
<keyword evidence="7 12" id="KW-0791">Threonine biosynthesis</keyword>
<evidence type="ECO:0000256" key="1">
    <source>
        <dbReference type="ARBA" id="ARBA00005056"/>
    </source>
</evidence>
<organism evidence="16 17">
    <name type="scientific">Hypnocyclicus thermotrophus</name>
    <dbReference type="NCBI Taxonomy" id="1627895"/>
    <lineage>
        <taxon>Bacteria</taxon>
        <taxon>Fusobacteriati</taxon>
        <taxon>Fusobacteriota</taxon>
        <taxon>Fusobacteriia</taxon>
        <taxon>Fusobacteriales</taxon>
        <taxon>Fusobacteriaceae</taxon>
        <taxon>Hypnocyclicus</taxon>
    </lineage>
</organism>
<dbReference type="InterPro" id="IPR016204">
    <property type="entry name" value="HDH"/>
</dbReference>
<feature type="domain" description="Aspartate/homoserine dehydrogenase NAD-binding" evidence="15">
    <location>
        <begin position="7"/>
        <end position="124"/>
    </location>
</feature>
<keyword evidence="9 12" id="KW-0486">Methionine biosynthesis</keyword>
<evidence type="ECO:0000256" key="12">
    <source>
        <dbReference type="RuleBase" id="RU000579"/>
    </source>
</evidence>
<feature type="domain" description="Homoserine dehydrogenase catalytic" evidence="14">
    <location>
        <begin position="132"/>
        <end position="310"/>
    </location>
</feature>
<feature type="binding site" evidence="11">
    <location>
        <position position="185"/>
    </location>
    <ligand>
        <name>L-homoserine</name>
        <dbReference type="ChEBI" id="CHEBI:57476"/>
    </ligand>
</feature>
<dbReference type="GO" id="GO:0004412">
    <property type="term" value="F:homoserine dehydrogenase activity"/>
    <property type="evidence" value="ECO:0007669"/>
    <property type="project" value="UniProtKB-EC"/>
</dbReference>
<reference evidence="16 17" key="1">
    <citation type="submission" date="2019-03" db="EMBL/GenBank/DDBJ databases">
        <title>Genomic Encyclopedia of Type Strains, Phase IV (KMG-IV): sequencing the most valuable type-strain genomes for metagenomic binning, comparative biology and taxonomic classification.</title>
        <authorList>
            <person name="Goeker M."/>
        </authorList>
    </citation>
    <scope>NUCLEOTIDE SEQUENCE [LARGE SCALE GENOMIC DNA]</scope>
    <source>
        <strain evidence="16 17">DSM 100055</strain>
    </source>
</reference>
<protein>
    <recommendedName>
        <fullName evidence="5 12">Homoserine dehydrogenase</fullName>
        <ecNumber evidence="4 12">1.1.1.3</ecNumber>
    </recommendedName>
</protein>
<dbReference type="AlphaFoldDB" id="A0AA46DZX8"/>
<dbReference type="InterPro" id="IPR036291">
    <property type="entry name" value="NAD(P)-bd_dom_sf"/>
</dbReference>
<feature type="active site" description="Proton donor" evidence="10">
    <location>
        <position position="200"/>
    </location>
</feature>
<dbReference type="InterPro" id="IPR001342">
    <property type="entry name" value="HDH_cat"/>
</dbReference>
<accession>A0AA46DZX8</accession>
<keyword evidence="8 12" id="KW-0560">Oxidoreductase</keyword>
<keyword evidence="11 12" id="KW-0521">NADP</keyword>
<dbReference type="FunFam" id="3.30.360.10:FF:000005">
    <property type="entry name" value="Homoserine dehydrogenase"/>
    <property type="match status" value="1"/>
</dbReference>
<dbReference type="InterPro" id="IPR005106">
    <property type="entry name" value="Asp/hSer_DH_NAD-bd"/>
</dbReference>
<dbReference type="PANTHER" id="PTHR43331">
    <property type="entry name" value="HOMOSERINE DEHYDROGENASE"/>
    <property type="match status" value="1"/>
</dbReference>
<dbReference type="Gene3D" id="3.40.50.720">
    <property type="entry name" value="NAD(P)-binding Rossmann-like Domain"/>
    <property type="match status" value="1"/>
</dbReference>
<dbReference type="SUPFAM" id="SSF51735">
    <property type="entry name" value="NAD(P)-binding Rossmann-fold domains"/>
    <property type="match status" value="1"/>
</dbReference>